<evidence type="ECO:0000259" key="1">
    <source>
        <dbReference type="Pfam" id="PF03407"/>
    </source>
</evidence>
<evidence type="ECO:0000313" key="2">
    <source>
        <dbReference type="EMBL" id="ONK72506.1"/>
    </source>
</evidence>
<dbReference type="Pfam" id="PF03407">
    <property type="entry name" value="Nucleotid_trans"/>
    <property type="match status" value="1"/>
</dbReference>
<gene>
    <name evidence="2" type="ORF">A4U43_C04F20130</name>
</gene>
<dbReference type="PANTHER" id="PTHR47483">
    <property type="entry name" value="BETA-ARABINOFURANOSYLTRANSFERASE RAY1"/>
    <property type="match status" value="1"/>
</dbReference>
<dbReference type="Proteomes" id="UP000243459">
    <property type="component" value="Chromosome 4"/>
</dbReference>
<dbReference type="PANTHER" id="PTHR47483:SF1">
    <property type="entry name" value="BETA-ARABINOFURANOSYLTRANSFERASE RAY1"/>
    <property type="match status" value="1"/>
</dbReference>
<keyword evidence="3" id="KW-1185">Reference proteome</keyword>
<feature type="domain" description="Nucleotide-diphospho-sugar transferase" evidence="1">
    <location>
        <begin position="442"/>
        <end position="650"/>
    </location>
</feature>
<dbReference type="GO" id="GO:0016757">
    <property type="term" value="F:glycosyltransferase activity"/>
    <property type="evidence" value="ECO:0007669"/>
    <property type="project" value="InterPro"/>
</dbReference>
<name>A0A5P1F2B3_ASPOF</name>
<dbReference type="OMA" id="WWLIHEV"/>
<dbReference type="InterPro" id="IPR005069">
    <property type="entry name" value="Nucl-diP-sugar_transferase"/>
</dbReference>
<dbReference type="InterPro" id="IPR044575">
    <property type="entry name" value="RAY1-like"/>
</dbReference>
<dbReference type="EMBL" id="CM007384">
    <property type="protein sequence ID" value="ONK72506.1"/>
    <property type="molecule type" value="Genomic_DNA"/>
</dbReference>
<dbReference type="AlphaFoldDB" id="A0A5P1F2B3"/>
<organism evidence="2 3">
    <name type="scientific">Asparagus officinalis</name>
    <name type="common">Garden asparagus</name>
    <dbReference type="NCBI Taxonomy" id="4686"/>
    <lineage>
        <taxon>Eukaryota</taxon>
        <taxon>Viridiplantae</taxon>
        <taxon>Streptophyta</taxon>
        <taxon>Embryophyta</taxon>
        <taxon>Tracheophyta</taxon>
        <taxon>Spermatophyta</taxon>
        <taxon>Magnoliopsida</taxon>
        <taxon>Liliopsida</taxon>
        <taxon>Asparagales</taxon>
        <taxon>Asparagaceae</taxon>
        <taxon>Asparagoideae</taxon>
        <taxon>Asparagus</taxon>
    </lineage>
</organism>
<dbReference type="Gramene" id="ONK72506">
    <property type="protein sequence ID" value="ONK72506"/>
    <property type="gene ID" value="A4U43_C04F20130"/>
</dbReference>
<evidence type="ECO:0000313" key="3">
    <source>
        <dbReference type="Proteomes" id="UP000243459"/>
    </source>
</evidence>
<accession>A0A5P1F2B3</accession>
<protein>
    <recommendedName>
        <fullName evidence="1">Nucleotide-diphospho-sugar transferase domain-containing protein</fullName>
    </recommendedName>
</protein>
<reference evidence="3" key="1">
    <citation type="journal article" date="2017" name="Nat. Commun.">
        <title>The asparagus genome sheds light on the origin and evolution of a young Y chromosome.</title>
        <authorList>
            <person name="Harkess A."/>
            <person name="Zhou J."/>
            <person name="Xu C."/>
            <person name="Bowers J.E."/>
            <person name="Van der Hulst R."/>
            <person name="Ayyampalayam S."/>
            <person name="Mercati F."/>
            <person name="Riccardi P."/>
            <person name="McKain M.R."/>
            <person name="Kakrana A."/>
            <person name="Tang H."/>
            <person name="Ray J."/>
            <person name="Groenendijk J."/>
            <person name="Arikit S."/>
            <person name="Mathioni S.M."/>
            <person name="Nakano M."/>
            <person name="Shan H."/>
            <person name="Telgmann-Rauber A."/>
            <person name="Kanno A."/>
            <person name="Yue Z."/>
            <person name="Chen H."/>
            <person name="Li W."/>
            <person name="Chen Y."/>
            <person name="Xu X."/>
            <person name="Zhang Y."/>
            <person name="Luo S."/>
            <person name="Chen H."/>
            <person name="Gao J."/>
            <person name="Mao Z."/>
            <person name="Pires J.C."/>
            <person name="Luo M."/>
            <person name="Kudrna D."/>
            <person name="Wing R.A."/>
            <person name="Meyers B.C."/>
            <person name="Yi K."/>
            <person name="Kong H."/>
            <person name="Lavrijsen P."/>
            <person name="Sunseri F."/>
            <person name="Falavigna A."/>
            <person name="Ye Y."/>
            <person name="Leebens-Mack J.H."/>
            <person name="Chen G."/>
        </authorList>
    </citation>
    <scope>NUCLEOTIDE SEQUENCE [LARGE SCALE GENOMIC DNA]</scope>
    <source>
        <strain evidence="3">cv. DH0086</strain>
    </source>
</reference>
<sequence length="680" mass="77491">MVPMKRTSRISALSNCRRRISSKTRMKLGFLGSSLCLLGFFLFAASLYSAIQNQNLQQKDPNTRNARKFEVIDFGFPNITIFSATRPFYDDGLDSVGARQEIAIRSWLRLSPNVNVVLFGQHPSVLTFASNFGNRVVVESGIDFTFLGTPFFHSMVARSQASHAGISLLVDPETILLPDIITTLHYVHKLNRDWFLTSVSSSIPRFPFLLDDTGQNWLQKDGKRIGAKKEFLVQNRQWRNCGERILMAWNTGDPPLHAGIIPPFAYNRGLHNEWLVNEVLSSDFRIVIDATLAAPGFYLESLSVSPSSKLNKTWEDEGNHHLASLYGSLYFRPNTTISFRLTKCSGQYCLFDSANGTVYFLNDFANPSWLSEKFLQFWRRKEWTNLMKDVHLWDRNVPCSKWHKVSFKMPRELSLSLSLNSLLQIIANKDKSVVLAVAGDNYRDMLMSWGLPVFKDPLAPSNISFDDCHFGTKCFQRVTKVKSRIVLQILKLGYNVLMSDVDVYWFENPMPFLHSFGSATLLAMSDEFNKTEPINLPRRLNSGFYFARSDPVTIAALKKVVKHASTSDLSEQPSFYDVLCGEGGANRVGDDRCFEPETKLTVIFLNRSSFPNGAYKGLWEKSNVRLACLKLGCVVLHNNWISGRKRKFERQLRSGLWDYDSSSRMCVQNWQRTTYSLSLE</sequence>
<proteinExistence type="predicted"/>